<reference evidence="1" key="1">
    <citation type="submission" date="2023-10" db="EMBL/GenBank/DDBJ databases">
        <authorList>
            <person name="Rodriguez Cubillos JULIANA M."/>
            <person name="De Vega J."/>
        </authorList>
    </citation>
    <scope>NUCLEOTIDE SEQUENCE</scope>
</reference>
<protein>
    <submittedName>
        <fullName evidence="1">Uncharacterized protein</fullName>
    </submittedName>
</protein>
<comment type="caution">
    <text evidence="1">The sequence shown here is derived from an EMBL/GenBank/DDBJ whole genome shotgun (WGS) entry which is preliminary data.</text>
</comment>
<evidence type="ECO:0000313" key="1">
    <source>
        <dbReference type="EMBL" id="CAJ2643662.1"/>
    </source>
</evidence>
<dbReference type="EMBL" id="CASHSV030000034">
    <property type="protein sequence ID" value="CAJ2643662.1"/>
    <property type="molecule type" value="Genomic_DNA"/>
</dbReference>
<proteinExistence type="predicted"/>
<evidence type="ECO:0000313" key="2">
    <source>
        <dbReference type="Proteomes" id="UP001177021"/>
    </source>
</evidence>
<name>A0ACB0JJ39_TRIPR</name>
<keyword evidence="2" id="KW-1185">Reference proteome</keyword>
<sequence>MKNPRYRHSQPPQQPPQGSDVLAASPPPSLLLKGIKSLKETVMGVALSLWCIMDGWVDLILLYFDFQIWCKEYGKTYPSLKEKLYRFSVFKERFERNASMPNGFGDRTADELEHLLPLGSYDDYDSEEEFFKSLHKRVGNTYRVYEENNKVFVDCSGPNTFRGSDIEEEKLFERLRRNPGSTYRFFSYSAPIDKRGRPIQNNNKSDFLRHQEEGLLEKEIDKGAYSEVETNESNSTTTDEEDTDTSDQEEVAVIEKDTYRLAVVNMDWNYVKAVDLYVVFNSFVPPNGMIKSVAVYPNQFGLQRMKEEDIRGPVLSDTEDEKSDEGNNDSSETDDQLDEKARKQDMYRCLVYSGNGSDEDAEHDVGLEMEVTFHSGLEYDDSDQQAIEEADEFFIEEPCVKKRKKAQCSKNNKDHNKLQYMDMVVVGKPSKEELELLLADDKGTETSLKGYNLKFKKGKDKMGKENVIDEGKVPNSTYSDDPRFARRFDPDYAIDPTDPQFKRSAANAWHQLAHKHKKGQMEFSVPREMKMSFEDSGNGNMMQKDNKDKDELSFLVKSVKMKSKQILDGKDKERWKITI</sequence>
<gene>
    <name evidence="1" type="ORF">MILVUS5_LOCUS12847</name>
</gene>
<dbReference type="Proteomes" id="UP001177021">
    <property type="component" value="Unassembled WGS sequence"/>
</dbReference>
<organism evidence="1 2">
    <name type="scientific">Trifolium pratense</name>
    <name type="common">Red clover</name>
    <dbReference type="NCBI Taxonomy" id="57577"/>
    <lineage>
        <taxon>Eukaryota</taxon>
        <taxon>Viridiplantae</taxon>
        <taxon>Streptophyta</taxon>
        <taxon>Embryophyta</taxon>
        <taxon>Tracheophyta</taxon>
        <taxon>Spermatophyta</taxon>
        <taxon>Magnoliopsida</taxon>
        <taxon>eudicotyledons</taxon>
        <taxon>Gunneridae</taxon>
        <taxon>Pentapetalae</taxon>
        <taxon>rosids</taxon>
        <taxon>fabids</taxon>
        <taxon>Fabales</taxon>
        <taxon>Fabaceae</taxon>
        <taxon>Papilionoideae</taxon>
        <taxon>50 kb inversion clade</taxon>
        <taxon>NPAAA clade</taxon>
        <taxon>Hologalegina</taxon>
        <taxon>IRL clade</taxon>
        <taxon>Trifolieae</taxon>
        <taxon>Trifolium</taxon>
    </lineage>
</organism>
<accession>A0ACB0JJ39</accession>